<evidence type="ECO:0000256" key="5">
    <source>
        <dbReference type="ARBA" id="ARBA00022664"/>
    </source>
</evidence>
<keyword evidence="9" id="KW-0539">Nucleus</keyword>
<feature type="domain" description="RRM" evidence="14">
    <location>
        <begin position="231"/>
        <end position="303"/>
    </location>
</feature>
<evidence type="ECO:0000256" key="13">
    <source>
        <dbReference type="PROSITE-ProRule" id="PRU00176"/>
    </source>
</evidence>
<feature type="domain" description="RRM" evidence="14">
    <location>
        <begin position="136"/>
        <end position="218"/>
    </location>
</feature>
<feature type="domain" description="RRM" evidence="14">
    <location>
        <begin position="56"/>
        <end position="134"/>
    </location>
</feature>
<dbReference type="InterPro" id="IPR044461">
    <property type="entry name" value="A1CF_DSRM"/>
</dbReference>
<dbReference type="Proteomes" id="UP000053875">
    <property type="component" value="Unassembled WGS sequence"/>
</dbReference>
<name>A0A093GS87_DRYPU</name>
<dbReference type="SMART" id="SM00360">
    <property type="entry name" value="RRM"/>
    <property type="match status" value="3"/>
</dbReference>
<evidence type="ECO:0000256" key="10">
    <source>
        <dbReference type="ARBA" id="ARBA00062586"/>
    </source>
</evidence>
<evidence type="ECO:0000256" key="7">
    <source>
        <dbReference type="ARBA" id="ARBA00022824"/>
    </source>
</evidence>
<dbReference type="Gene3D" id="3.30.160.20">
    <property type="match status" value="1"/>
</dbReference>
<evidence type="ECO:0000256" key="11">
    <source>
        <dbReference type="ARBA" id="ARBA00073950"/>
    </source>
</evidence>
<sequence>MESNHNCGDGLTGTQKEAALRALIQRTGYNLIQENGQRKYGGPPPGWDGPPPERGCEIFIGKLPRDLFEDELIPLCEKIGKIYEMRMMMDFNGNNRGYAFVTFSNKQEAKNAIKQLNNYEIRTGRLLGVCASVDNCRLFVGGIPKTKKREEILAEMKKVTDGVVDVIVYPSAADKSKNRGFAFVEYESHRAAAMARRKLLPGRIQLWGHPIAVDWAEPEVEVDEDTMSSVKILYVRNLMLSTTEETIEKEFNNIKPGAVERVKKIRDYAFVHFNKREHAVEAMKALNGKVLDGSPIEVTLAKPVDKDSYVRYTRGTGGRGSMLQGDYTYTFGHLYDPATAYLGPPVFYSPQAYAAIPSLHFPAAKGLGNRSVIRPPSIREIYMSVPVGAAGVRGLGGRGYLAYAGLGRGYQPKAEKRPEEKLYDLLPGMELTPMSHVALKPQGIKLAPQILEEICQKNNWGQPVYQLHSAMGQDQRQLFLYKVTIPALASQNPTIHPFTPPKLSAYVDEAKTYAAEYTLQSLGIPSEAAEVPPAAPAFPGYTLANAAATVTATQLKQAVTMGQDLATYAAYEAYPAFAVAARSDAYGAY</sequence>
<keyword evidence="4" id="KW-0963">Cytoplasm</keyword>
<dbReference type="FunFam" id="3.30.70.330:FF:000022">
    <property type="entry name" value="APOBEC1 complementation factor isoform X1"/>
    <property type="match status" value="1"/>
</dbReference>
<comment type="subcellular location">
    <subcellularLocation>
        <location evidence="3">Cytoplasm</location>
    </subcellularLocation>
    <subcellularLocation>
        <location evidence="2">Endoplasmic reticulum</location>
    </subcellularLocation>
    <subcellularLocation>
        <location evidence="1">Nucleus</location>
    </subcellularLocation>
</comment>
<dbReference type="KEGG" id="dpub:104303228"/>
<evidence type="ECO:0000313" key="15">
    <source>
        <dbReference type="EMBL" id="KFV69872.1"/>
    </source>
</evidence>
<dbReference type="GO" id="GO:0006397">
    <property type="term" value="P:mRNA processing"/>
    <property type="evidence" value="ECO:0007669"/>
    <property type="project" value="UniProtKB-KW"/>
</dbReference>
<dbReference type="GO" id="GO:0005634">
    <property type="term" value="C:nucleus"/>
    <property type="evidence" value="ECO:0007669"/>
    <property type="project" value="UniProtKB-SubCell"/>
</dbReference>
<dbReference type="STRING" id="118200.A0A093GS87"/>
<dbReference type="CDD" id="cd12498">
    <property type="entry name" value="RRM3_ACF"/>
    <property type="match status" value="1"/>
</dbReference>
<dbReference type="InterPro" id="IPR035979">
    <property type="entry name" value="RBD_domain_sf"/>
</dbReference>
<dbReference type="CDD" id="cd19900">
    <property type="entry name" value="DSRM_A1CF"/>
    <property type="match status" value="1"/>
</dbReference>
<keyword evidence="5" id="KW-0507">mRNA processing</keyword>
<reference evidence="15 16" key="1">
    <citation type="submission" date="2014-04" db="EMBL/GenBank/DDBJ databases">
        <title>Genome evolution of avian class.</title>
        <authorList>
            <person name="Zhang G."/>
            <person name="Li C."/>
        </authorList>
    </citation>
    <scope>NUCLEOTIDE SEQUENCE [LARGE SCALE GENOMIC DNA]</scope>
    <source>
        <strain evidence="15">BGI_N307</strain>
    </source>
</reference>
<keyword evidence="7" id="KW-0256">Endoplasmic reticulum</keyword>
<evidence type="ECO:0000256" key="4">
    <source>
        <dbReference type="ARBA" id="ARBA00022490"/>
    </source>
</evidence>
<dbReference type="SUPFAM" id="SSF54768">
    <property type="entry name" value="dsRNA-binding domain-like"/>
    <property type="match status" value="1"/>
</dbReference>
<dbReference type="SUPFAM" id="SSF54928">
    <property type="entry name" value="RNA-binding domain, RBD"/>
    <property type="match status" value="3"/>
</dbReference>
<comment type="subunit">
    <text evidence="10">Part of the apolipoprotein B mRNA editing complex with APOBEC1. Interacts with TNPO2; TNPO2 may be responsible for transport of A1CF into the nucleus. Interacts with SYNCRIP. Interacts with CELF2/CUGBP2. Interacts with RBM47.</text>
</comment>
<dbReference type="FunFam" id="3.30.160.20:FF:000025">
    <property type="entry name" value="APOBEC1 complementation factor isoform X1"/>
    <property type="match status" value="1"/>
</dbReference>
<dbReference type="OrthoDB" id="3800936at2759"/>
<evidence type="ECO:0000256" key="6">
    <source>
        <dbReference type="ARBA" id="ARBA00022737"/>
    </source>
</evidence>
<dbReference type="CDD" id="cd12490">
    <property type="entry name" value="RRM2_ACF"/>
    <property type="match status" value="1"/>
</dbReference>
<dbReference type="Gene3D" id="3.30.70.330">
    <property type="match status" value="3"/>
</dbReference>
<organism evidence="15 16">
    <name type="scientific">Dryobates pubescens</name>
    <name type="common">Downy woodpecker</name>
    <name type="synonym">Picoides pubescens</name>
    <dbReference type="NCBI Taxonomy" id="118200"/>
    <lineage>
        <taxon>Eukaryota</taxon>
        <taxon>Metazoa</taxon>
        <taxon>Chordata</taxon>
        <taxon>Craniata</taxon>
        <taxon>Vertebrata</taxon>
        <taxon>Euteleostomi</taxon>
        <taxon>Archelosauria</taxon>
        <taxon>Archosauria</taxon>
        <taxon>Dinosauria</taxon>
        <taxon>Saurischia</taxon>
        <taxon>Theropoda</taxon>
        <taxon>Coelurosauria</taxon>
        <taxon>Aves</taxon>
        <taxon>Neognathae</taxon>
        <taxon>Neoaves</taxon>
        <taxon>Telluraves</taxon>
        <taxon>Coraciimorphae</taxon>
        <taxon>Piciformes</taxon>
        <taxon>Picidae</taxon>
        <taxon>Dryobates</taxon>
    </lineage>
</organism>
<dbReference type="CDD" id="cd12486">
    <property type="entry name" value="RRM1_ACF"/>
    <property type="match status" value="1"/>
</dbReference>
<dbReference type="Pfam" id="PF14709">
    <property type="entry name" value="DND1_DSRM"/>
    <property type="match status" value="1"/>
</dbReference>
<dbReference type="NCBIfam" id="TIGR01648">
    <property type="entry name" value="hnRNP-R-Q"/>
    <property type="match status" value="1"/>
</dbReference>
<keyword evidence="8 13" id="KW-0694">RNA-binding</keyword>
<evidence type="ECO:0000313" key="16">
    <source>
        <dbReference type="Proteomes" id="UP000053875"/>
    </source>
</evidence>
<dbReference type="InterPro" id="IPR034538">
    <property type="entry name" value="ACF_RRM1"/>
</dbReference>
<dbReference type="GO" id="GO:0016554">
    <property type="term" value="P:cytidine to uridine editing"/>
    <property type="evidence" value="ECO:0007669"/>
    <property type="project" value="UniProtKB-ARBA"/>
</dbReference>
<evidence type="ECO:0000256" key="12">
    <source>
        <dbReference type="ARBA" id="ARBA00079413"/>
    </source>
</evidence>
<dbReference type="EMBL" id="KL216493">
    <property type="protein sequence ID" value="KFV69872.1"/>
    <property type="molecule type" value="Genomic_DNA"/>
</dbReference>
<protein>
    <recommendedName>
        <fullName evidence="11">APOBEC1 complementation factor</fullName>
    </recommendedName>
    <alternativeName>
        <fullName evidence="12">APOBEC1-stimulating protein</fullName>
    </alternativeName>
</protein>
<dbReference type="AlphaFoldDB" id="A0A093GS87"/>
<dbReference type="Pfam" id="PF00076">
    <property type="entry name" value="RRM_1"/>
    <property type="match status" value="3"/>
</dbReference>
<dbReference type="PANTHER" id="PTHR21245">
    <property type="entry name" value="HETEROGENEOUS NUCLEAR RIBONUCLEOPROTEIN"/>
    <property type="match status" value="1"/>
</dbReference>
<keyword evidence="16" id="KW-1185">Reference proteome</keyword>
<evidence type="ECO:0000256" key="1">
    <source>
        <dbReference type="ARBA" id="ARBA00004123"/>
    </source>
</evidence>
<evidence type="ECO:0000256" key="3">
    <source>
        <dbReference type="ARBA" id="ARBA00004496"/>
    </source>
</evidence>
<dbReference type="InterPro" id="IPR012677">
    <property type="entry name" value="Nucleotide-bd_a/b_plait_sf"/>
</dbReference>
<proteinExistence type="predicted"/>
<dbReference type="PROSITE" id="PS50102">
    <property type="entry name" value="RRM"/>
    <property type="match status" value="3"/>
</dbReference>
<evidence type="ECO:0000259" key="14">
    <source>
        <dbReference type="PROSITE" id="PS50102"/>
    </source>
</evidence>
<accession>A0A093GS87</accession>
<dbReference type="InterPro" id="IPR006535">
    <property type="entry name" value="HnRNP_R/Q_splicing_fac"/>
</dbReference>
<evidence type="ECO:0000256" key="2">
    <source>
        <dbReference type="ARBA" id="ARBA00004240"/>
    </source>
</evidence>
<keyword evidence="6" id="KW-0677">Repeat</keyword>
<dbReference type="FunFam" id="3.30.70.330:FF:000026">
    <property type="entry name" value="APOBEC1 complementation factor isoform X1"/>
    <property type="match status" value="1"/>
</dbReference>
<dbReference type="GO" id="GO:0003723">
    <property type="term" value="F:RNA binding"/>
    <property type="evidence" value="ECO:0007669"/>
    <property type="project" value="UniProtKB-UniRule"/>
</dbReference>
<evidence type="ECO:0000256" key="8">
    <source>
        <dbReference type="ARBA" id="ARBA00022884"/>
    </source>
</evidence>
<gene>
    <name evidence="15" type="ORF">N307_00676</name>
</gene>
<dbReference type="InterPro" id="IPR000504">
    <property type="entry name" value="RRM_dom"/>
</dbReference>
<dbReference type="GO" id="GO:0005783">
    <property type="term" value="C:endoplasmic reticulum"/>
    <property type="evidence" value="ECO:0007669"/>
    <property type="project" value="UniProtKB-SubCell"/>
</dbReference>
<dbReference type="FunFam" id="3.30.70.330:FF:000179">
    <property type="entry name" value="APOBEC1 complementation factor isoform X1"/>
    <property type="match status" value="1"/>
</dbReference>
<evidence type="ECO:0000256" key="9">
    <source>
        <dbReference type="ARBA" id="ARBA00023242"/>
    </source>
</evidence>